<accession>A0A8T0QHI3</accession>
<feature type="domain" description="FORGETTER1 second zinc ribbon" evidence="3">
    <location>
        <begin position="76"/>
        <end position="109"/>
    </location>
</feature>
<feature type="region of interest" description="Disordered" evidence="1">
    <location>
        <begin position="196"/>
        <end position="216"/>
    </location>
</feature>
<dbReference type="InterPro" id="IPR057025">
    <property type="entry name" value="Znr_FGT1_2"/>
</dbReference>
<evidence type="ECO:0000259" key="2">
    <source>
        <dbReference type="Pfam" id="PF23547"/>
    </source>
</evidence>
<dbReference type="Proteomes" id="UP000823388">
    <property type="component" value="Chromosome 7K"/>
</dbReference>
<dbReference type="InterPro" id="IPR057024">
    <property type="entry name" value="Znr_FGT1_1"/>
</dbReference>
<dbReference type="AlphaFoldDB" id="A0A8T0QHI3"/>
<proteinExistence type="predicted"/>
<evidence type="ECO:0000313" key="5">
    <source>
        <dbReference type="Proteomes" id="UP000823388"/>
    </source>
</evidence>
<feature type="compositionally biased region" description="Polar residues" evidence="1">
    <location>
        <begin position="530"/>
        <end position="553"/>
    </location>
</feature>
<protein>
    <submittedName>
        <fullName evidence="4">Uncharacterized protein</fullName>
    </submittedName>
</protein>
<dbReference type="PANTHER" id="PTHR33144:SF46">
    <property type="entry name" value="OS04G0610000 PROTEIN"/>
    <property type="match status" value="1"/>
</dbReference>
<evidence type="ECO:0000256" key="1">
    <source>
        <dbReference type="SAM" id="MobiDB-lite"/>
    </source>
</evidence>
<comment type="caution">
    <text evidence="4">The sequence shown here is derived from an EMBL/GenBank/DDBJ whole genome shotgun (WGS) entry which is preliminary data.</text>
</comment>
<reference evidence="4 5" key="1">
    <citation type="submission" date="2020-05" db="EMBL/GenBank/DDBJ databases">
        <title>WGS assembly of Panicum virgatum.</title>
        <authorList>
            <person name="Lovell J.T."/>
            <person name="Jenkins J."/>
            <person name="Shu S."/>
            <person name="Juenger T.E."/>
            <person name="Schmutz J."/>
        </authorList>
    </citation>
    <scope>NUCLEOTIDE SEQUENCE [LARGE SCALE GENOMIC DNA]</scope>
    <source>
        <strain evidence="5">cv. AP13</strain>
    </source>
</reference>
<dbReference type="Pfam" id="PF23547">
    <property type="entry name" value="Zn_ribbon_FGT1_1"/>
    <property type="match status" value="1"/>
</dbReference>
<dbReference type="Pfam" id="PF23548">
    <property type="entry name" value="Zn_ribbon_FGT1_2"/>
    <property type="match status" value="1"/>
</dbReference>
<keyword evidence="5" id="KW-1185">Reference proteome</keyword>
<organism evidence="4 5">
    <name type="scientific">Panicum virgatum</name>
    <name type="common">Blackwell switchgrass</name>
    <dbReference type="NCBI Taxonomy" id="38727"/>
    <lineage>
        <taxon>Eukaryota</taxon>
        <taxon>Viridiplantae</taxon>
        <taxon>Streptophyta</taxon>
        <taxon>Embryophyta</taxon>
        <taxon>Tracheophyta</taxon>
        <taxon>Spermatophyta</taxon>
        <taxon>Magnoliopsida</taxon>
        <taxon>Liliopsida</taxon>
        <taxon>Poales</taxon>
        <taxon>Poaceae</taxon>
        <taxon>PACMAD clade</taxon>
        <taxon>Panicoideae</taxon>
        <taxon>Panicodae</taxon>
        <taxon>Paniceae</taxon>
        <taxon>Panicinae</taxon>
        <taxon>Panicum</taxon>
        <taxon>Panicum sect. Hiantes</taxon>
    </lineage>
</organism>
<feature type="region of interest" description="Disordered" evidence="1">
    <location>
        <begin position="477"/>
        <end position="500"/>
    </location>
</feature>
<sequence>MAPPPPAAGAAAADADPLEVRCAGCGETLEVDRGLTEFICPDCATPQSLPPELMPPPPPRRKALPLPRGAADVRGARLPCGACGALLSVPVGMPLCACPLCGTELAVDTARLRHYLLSSAAAADAIPVVPLGASSSAPPILQPREAQTERPNRLIAEQEDSEHPDYTVDREEIHGVNQDTGRYKEQRNIDGPRIASAENRHGEPLNEVRHQPQDLPSSHAVCTKQTYQENPDRVTEALQNSANSALFIFRESGCISHINDTTITDINGIAGSSVCPKTVNLEKRNMLTPKKITQKPQKQLSCYVTSLEHARAESANRAIHVQEKQQEPANEANHRENACTRLANETIADNNNCRRTRQLIGLNATNADERQGQTPNNSIQQMSRERSDAAICRELDNQVTHLERKQPGHHRVHIRKKKGLLSANSGLQLRRSKRLAKDPSAAIDRQPDMDAQLIHRQAVGCQAVSPNGLMPIATTYDRQTESEPDEQSTASPVQYLSDPPDIDRIINNLCTSSFPSHEIRQTRCNELENLHSTPIPSSNPDMSDPEQFSSNPDMSDPEHFSSNPDMSDPEDFSSNPDMSDPEHFSSNPDMSDPEQFARTYIPMDVRRALAKLSSKTLIHHTGESYSYMHDSMDSKGQDVQLASQNKGRRPRGSTVCLKLWTMPKGMRIPVSLNASGLPIGKEAATLSSFLGTLARDGILAPLSHLGWKSVPEKNKDVMRHIVKLKFDIAPVGELWIVKNLGKKWKSWKSILKQKHFDAHETEEERLADRNPRVLEEQW</sequence>
<feature type="domain" description="FORGETTER1 first zinc ribbon" evidence="2">
    <location>
        <begin position="18"/>
        <end position="52"/>
    </location>
</feature>
<feature type="region of interest" description="Disordered" evidence="1">
    <location>
        <begin position="530"/>
        <end position="594"/>
    </location>
</feature>
<evidence type="ECO:0000259" key="3">
    <source>
        <dbReference type="Pfam" id="PF23548"/>
    </source>
</evidence>
<dbReference type="EMBL" id="CM029049">
    <property type="protein sequence ID" value="KAG2574577.1"/>
    <property type="molecule type" value="Genomic_DNA"/>
</dbReference>
<feature type="compositionally biased region" description="Basic and acidic residues" evidence="1">
    <location>
        <begin position="198"/>
        <end position="212"/>
    </location>
</feature>
<name>A0A8T0QHI3_PANVG</name>
<gene>
    <name evidence="4" type="ORF">PVAP13_7KG335200</name>
</gene>
<dbReference type="PANTHER" id="PTHR33144">
    <property type="entry name" value="OS10G0409366 PROTEIN-RELATED"/>
    <property type="match status" value="1"/>
</dbReference>
<evidence type="ECO:0000313" key="4">
    <source>
        <dbReference type="EMBL" id="KAG2574577.1"/>
    </source>
</evidence>